<dbReference type="GO" id="GO:0015204">
    <property type="term" value="F:urea transmembrane transporter activity"/>
    <property type="evidence" value="ECO:0007669"/>
    <property type="project" value="InterPro"/>
</dbReference>
<dbReference type="Proteomes" id="UP001166674">
    <property type="component" value="Unassembled WGS sequence"/>
</dbReference>
<dbReference type="InterPro" id="IPR029020">
    <property type="entry name" value="Ammonium/urea_transptr"/>
</dbReference>
<evidence type="ECO:0000256" key="6">
    <source>
        <dbReference type="ARBA" id="ARBA00023136"/>
    </source>
</evidence>
<feature type="transmembrane region" description="Helical" evidence="10">
    <location>
        <begin position="733"/>
        <end position="758"/>
    </location>
</feature>
<comment type="catalytic activity">
    <reaction evidence="8">
        <text>urea(in) = urea(out)</text>
        <dbReference type="Rhea" id="RHEA:32799"/>
        <dbReference type="ChEBI" id="CHEBI:16199"/>
    </reaction>
</comment>
<keyword evidence="6 10" id="KW-0472">Membrane</keyword>
<proteinExistence type="inferred from homology"/>
<keyword evidence="12" id="KW-1185">Reference proteome</keyword>
<feature type="transmembrane region" description="Helical" evidence="10">
    <location>
        <begin position="665"/>
        <end position="686"/>
    </location>
</feature>
<keyword evidence="3" id="KW-1003">Cell membrane</keyword>
<organism evidence="11 12">
    <name type="scientific">Sciurus carolinensis</name>
    <name type="common">Eastern gray squirrel</name>
    <dbReference type="NCBI Taxonomy" id="30640"/>
    <lineage>
        <taxon>Eukaryota</taxon>
        <taxon>Metazoa</taxon>
        <taxon>Chordata</taxon>
        <taxon>Craniata</taxon>
        <taxon>Vertebrata</taxon>
        <taxon>Euteleostomi</taxon>
        <taxon>Mammalia</taxon>
        <taxon>Eutheria</taxon>
        <taxon>Euarchontoglires</taxon>
        <taxon>Glires</taxon>
        <taxon>Rodentia</taxon>
        <taxon>Sciuromorpha</taxon>
        <taxon>Sciuridae</taxon>
        <taxon>Sciurinae</taxon>
        <taxon>Sciurini</taxon>
        <taxon>Sciurus</taxon>
    </lineage>
</organism>
<feature type="transmembrane region" description="Helical" evidence="10">
    <location>
        <begin position="340"/>
        <end position="363"/>
    </location>
</feature>
<dbReference type="PANTHER" id="PTHR10464">
    <property type="entry name" value="UREA TRANSPORTER"/>
    <property type="match status" value="1"/>
</dbReference>
<feature type="transmembrane region" description="Helical" evidence="10">
    <location>
        <begin position="609"/>
        <end position="628"/>
    </location>
</feature>
<feature type="transmembrane region" description="Helical" evidence="10">
    <location>
        <begin position="311"/>
        <end position="333"/>
    </location>
</feature>
<keyword evidence="4 10" id="KW-0812">Transmembrane</keyword>
<dbReference type="AlphaFoldDB" id="A0AA41MGZ5"/>
<gene>
    <name evidence="11" type="ORF">SUZIE_113610</name>
</gene>
<evidence type="ECO:0000313" key="12">
    <source>
        <dbReference type="Proteomes" id="UP001166674"/>
    </source>
</evidence>
<accession>A0AA41MGZ5</accession>
<evidence type="ECO:0000256" key="10">
    <source>
        <dbReference type="SAM" id="Phobius"/>
    </source>
</evidence>
<feature type="transmembrane region" description="Helical" evidence="10">
    <location>
        <begin position="91"/>
        <end position="115"/>
    </location>
</feature>
<sequence>MTLSSRENCVRQIVEEKVMADLRSPDEDSHIVKIEKANERTKRRGSEVPRRGSASQGGFSLFQAVSYLTGEMKECRNWLKDKPLALQFVDWILRGAAQVMFVNNPVSGLIIFIGLLIQNPWWTIAGALGTVVSTLTALALNQDRSAIASGLYGYNGMLVGLLVAVFSEKLDYYWWLLFPVTFAAMTCPVISSALNSIFSKWDLPVFTLPFNIAVTLYLAATGHYNLFFPMTLVEPVSSVPNITWTEIEMPLLLQAIPAGVGQVYGCDNPWTGGVILVALFISSPLICLHAAIGSIVGMLAALTVATPFETIYMGLWSYNCVLSCIAIGGMFYALTWQTHLLALVCALFSAYMGAALSNIMAVVGVPPGTWAFCLSTLIFLLLTTNNPAIYKLPLSKVTYPEANRIYYLTMKSSEEEKSPSGGSGEQPPPAGPKAEEGSEAVLPRRRSVFHIEWSSIRRRSKVFGKGEHQEKQVKEPFPYPYRKPTVELLDLHTMEESSEMKVETSVARTSWIQSSVAASGKRISKALSYITGEMKECGERLKDKSPVFQFLDWVLRGTSQVMFVNNPLSGILIILGLFIQNPWWAISGCLGTVVSTLTALILSQDKSAIAAGLHGYNGVLVGLLMAVFSDKGNYYWWLLLPVIVMSMSCPILSSALSSVFSKWDLPVFTLPFNIAVTLYLAATGHYNLFFPTTLLRPASSVPNITWSEVQLLRAIPVGIGQVYGCDNPWTGGIFLVALFISSPLICLHAAIGSTMGMLAALSIATPFDAIYFGLCGFNSTLACIAIGGMFYVITWQTHLLAIACALFAAYLGTALANMLSVQVAPFMEVTGGVTSKDLRKQGESSPPSREKPEWTDKPSSPRTPSVSELMSNGMRSSTPTEHPSSQAGGHGKGNGNQRLRLINPGSSVSPSLQFGLPPCTWPFCLSALTFLLLTTNNPAIYKLPLSKVTYPEANRTYYLSQERNRRVSTTTKYQAYDVS</sequence>
<protein>
    <submittedName>
        <fullName evidence="11">Urea transporter 2</fullName>
    </submittedName>
</protein>
<evidence type="ECO:0000256" key="8">
    <source>
        <dbReference type="ARBA" id="ARBA00033993"/>
    </source>
</evidence>
<dbReference type="EMBL" id="JAATJV010169689">
    <property type="protein sequence ID" value="MBZ3871572.1"/>
    <property type="molecule type" value="Genomic_DNA"/>
</dbReference>
<feature type="compositionally biased region" description="Polar residues" evidence="9">
    <location>
        <begin position="857"/>
        <end position="887"/>
    </location>
</feature>
<evidence type="ECO:0000256" key="4">
    <source>
        <dbReference type="ARBA" id="ARBA00022692"/>
    </source>
</evidence>
<comment type="similarity">
    <text evidence="2">Belongs to the urea transporter family.</text>
</comment>
<feature type="compositionally biased region" description="Basic and acidic residues" evidence="9">
    <location>
        <begin position="35"/>
        <end position="50"/>
    </location>
</feature>
<keyword evidence="5 10" id="KW-1133">Transmembrane helix</keyword>
<feature type="region of interest" description="Disordered" evidence="9">
    <location>
        <begin position="835"/>
        <end position="904"/>
    </location>
</feature>
<reference evidence="11" key="1">
    <citation type="submission" date="2020-03" db="EMBL/GenBank/DDBJ databases">
        <title>Studies in the Genomics of Life Span.</title>
        <authorList>
            <person name="Glass D."/>
        </authorList>
    </citation>
    <scope>NUCLEOTIDE SEQUENCE</scope>
    <source>
        <strain evidence="11">SUZIE</strain>
        <tissue evidence="11">Muscle</tissue>
    </source>
</reference>
<feature type="transmembrane region" description="Helical" evidence="10">
    <location>
        <begin position="121"/>
        <end position="140"/>
    </location>
</feature>
<feature type="transmembrane region" description="Helical" evidence="10">
    <location>
        <begin position="770"/>
        <end position="793"/>
    </location>
</feature>
<evidence type="ECO:0000256" key="9">
    <source>
        <dbReference type="SAM" id="MobiDB-lite"/>
    </source>
</evidence>
<feature type="transmembrane region" description="Helical" evidence="10">
    <location>
        <begin position="247"/>
        <end position="266"/>
    </location>
</feature>
<feature type="region of interest" description="Disordered" evidence="9">
    <location>
        <begin position="35"/>
        <end position="56"/>
    </location>
</feature>
<evidence type="ECO:0000313" key="11">
    <source>
        <dbReference type="EMBL" id="MBZ3871572.1"/>
    </source>
</evidence>
<feature type="transmembrane region" description="Helical" evidence="10">
    <location>
        <begin position="799"/>
        <end position="819"/>
    </location>
</feature>
<dbReference type="Pfam" id="PF03253">
    <property type="entry name" value="UT"/>
    <property type="match status" value="2"/>
</dbReference>
<comment type="caution">
    <text evidence="11">The sequence shown here is derived from an EMBL/GenBank/DDBJ whole genome shotgun (WGS) entry which is preliminary data.</text>
</comment>
<feature type="transmembrane region" description="Helical" evidence="10">
    <location>
        <begin position="206"/>
        <end position="227"/>
    </location>
</feature>
<feature type="transmembrane region" description="Helical" evidence="10">
    <location>
        <begin position="147"/>
        <end position="166"/>
    </location>
</feature>
<evidence type="ECO:0000256" key="3">
    <source>
        <dbReference type="ARBA" id="ARBA00022475"/>
    </source>
</evidence>
<evidence type="ECO:0000256" key="1">
    <source>
        <dbReference type="ARBA" id="ARBA00004651"/>
    </source>
</evidence>
<evidence type="ECO:0000256" key="7">
    <source>
        <dbReference type="ARBA" id="ARBA00023180"/>
    </source>
</evidence>
<dbReference type="Gene3D" id="1.10.3430.10">
    <property type="entry name" value="Ammonium transporter AmtB like domains"/>
    <property type="match status" value="3"/>
</dbReference>
<keyword evidence="7" id="KW-0325">Glycoprotein</keyword>
<feature type="compositionally biased region" description="Basic and acidic residues" evidence="9">
    <location>
        <begin position="836"/>
        <end position="856"/>
    </location>
</feature>
<dbReference type="GO" id="GO:0005886">
    <property type="term" value="C:plasma membrane"/>
    <property type="evidence" value="ECO:0007669"/>
    <property type="project" value="UniProtKB-SubCell"/>
</dbReference>
<dbReference type="PANTHER" id="PTHR10464:SF4">
    <property type="entry name" value="UREA TRANSPORTER"/>
    <property type="match status" value="1"/>
</dbReference>
<name>A0AA41MGZ5_SCICA</name>
<feature type="transmembrane region" description="Helical" evidence="10">
    <location>
        <begin position="273"/>
        <end position="305"/>
    </location>
</feature>
<evidence type="ECO:0000256" key="2">
    <source>
        <dbReference type="ARBA" id="ARBA00005914"/>
    </source>
</evidence>
<dbReference type="InterPro" id="IPR004937">
    <property type="entry name" value="Urea_transporter"/>
</dbReference>
<evidence type="ECO:0000256" key="5">
    <source>
        <dbReference type="ARBA" id="ARBA00022989"/>
    </source>
</evidence>
<dbReference type="FunFam" id="1.10.3430.10:FF:000002">
    <property type="entry name" value="urea transporter 2"/>
    <property type="match status" value="2"/>
</dbReference>
<feature type="transmembrane region" description="Helical" evidence="10">
    <location>
        <begin position="172"/>
        <end position="194"/>
    </location>
</feature>
<comment type="subcellular location">
    <subcellularLocation>
        <location evidence="1">Cell membrane</location>
        <topology evidence="1">Multi-pass membrane protein</topology>
    </subcellularLocation>
</comment>
<feature type="transmembrane region" description="Helical" evidence="10">
    <location>
        <begin position="369"/>
        <end position="390"/>
    </location>
</feature>
<feature type="transmembrane region" description="Helical" evidence="10">
    <location>
        <begin position="634"/>
        <end position="653"/>
    </location>
</feature>
<feature type="region of interest" description="Disordered" evidence="9">
    <location>
        <begin position="414"/>
        <end position="440"/>
    </location>
</feature>